<keyword evidence="1" id="KW-1133">Transmembrane helix</keyword>
<reference evidence="2" key="1">
    <citation type="submission" date="2022-01" db="UniProtKB">
        <authorList>
            <consortium name="EnsemblMetazoa"/>
        </authorList>
    </citation>
    <scope>IDENTIFICATION</scope>
</reference>
<evidence type="ECO:0000313" key="2">
    <source>
        <dbReference type="EnsemblMetazoa" id="XP_024080568.1"/>
    </source>
</evidence>
<dbReference type="KEGG" id="clec:112126191"/>
<keyword evidence="1" id="KW-0472">Membrane</keyword>
<protein>
    <submittedName>
        <fullName evidence="2">Uncharacterized protein</fullName>
    </submittedName>
</protein>
<keyword evidence="1" id="KW-0812">Transmembrane</keyword>
<feature type="transmembrane region" description="Helical" evidence="1">
    <location>
        <begin position="58"/>
        <end position="77"/>
    </location>
</feature>
<dbReference type="RefSeq" id="XP_024080568.1">
    <property type="nucleotide sequence ID" value="XM_024224800.1"/>
</dbReference>
<organism evidence="2 3">
    <name type="scientific">Cimex lectularius</name>
    <name type="common">Bed bug</name>
    <name type="synonym">Acanthia lectularia</name>
    <dbReference type="NCBI Taxonomy" id="79782"/>
    <lineage>
        <taxon>Eukaryota</taxon>
        <taxon>Metazoa</taxon>
        <taxon>Ecdysozoa</taxon>
        <taxon>Arthropoda</taxon>
        <taxon>Hexapoda</taxon>
        <taxon>Insecta</taxon>
        <taxon>Pterygota</taxon>
        <taxon>Neoptera</taxon>
        <taxon>Paraneoptera</taxon>
        <taxon>Hemiptera</taxon>
        <taxon>Heteroptera</taxon>
        <taxon>Panheteroptera</taxon>
        <taxon>Cimicomorpha</taxon>
        <taxon>Cimicidae</taxon>
        <taxon>Cimex</taxon>
    </lineage>
</organism>
<evidence type="ECO:0000313" key="3">
    <source>
        <dbReference type="Proteomes" id="UP000494040"/>
    </source>
</evidence>
<accession>A0A8I6SD63</accession>
<evidence type="ECO:0000256" key="1">
    <source>
        <dbReference type="SAM" id="Phobius"/>
    </source>
</evidence>
<keyword evidence="3" id="KW-1185">Reference proteome</keyword>
<dbReference type="GeneID" id="112126191"/>
<dbReference type="Proteomes" id="UP000494040">
    <property type="component" value="Unassembled WGS sequence"/>
</dbReference>
<dbReference type="EnsemblMetazoa" id="XM_024224800.1">
    <property type="protein sequence ID" value="XP_024080568.1"/>
    <property type="gene ID" value="LOC112126191"/>
</dbReference>
<proteinExistence type="predicted"/>
<name>A0A8I6SD63_CIMLE</name>
<sequence length="119" mass="13152">MFSTKADSGRRTATPLSPEVCKMSLSASVGVGDSSGVEVLTKKSFLILSHNKLRKMKVAILLFVVLFVSLAAGQAFWRAVPVQKEVQNNKIPVDSRFEASDGWITRDFNFNNQPPNSFF</sequence>
<dbReference type="AlphaFoldDB" id="A0A8I6SD63"/>